<feature type="domain" description="GIY-YIG" evidence="1">
    <location>
        <begin position="38"/>
        <end position="110"/>
    </location>
</feature>
<proteinExistence type="predicted"/>
<organism evidence="2 3">
    <name type="scientific">Nocardioides imazamoxiresistens</name>
    <dbReference type="NCBI Taxonomy" id="3231893"/>
    <lineage>
        <taxon>Bacteria</taxon>
        <taxon>Bacillati</taxon>
        <taxon>Actinomycetota</taxon>
        <taxon>Actinomycetes</taxon>
        <taxon>Propionibacteriales</taxon>
        <taxon>Nocardioidaceae</taxon>
        <taxon>Nocardioides</taxon>
    </lineage>
</organism>
<keyword evidence="2" id="KW-0067">ATP-binding</keyword>
<dbReference type="SMART" id="SM00382">
    <property type="entry name" value="AAA"/>
    <property type="match status" value="1"/>
</dbReference>
<dbReference type="Pfam" id="PF09848">
    <property type="entry name" value="SLFN-g3_helicase"/>
    <property type="match status" value="1"/>
</dbReference>
<keyword evidence="2" id="KW-0378">Hydrolase</keyword>
<dbReference type="PROSITE" id="PS50164">
    <property type="entry name" value="GIY_YIG"/>
    <property type="match status" value="1"/>
</dbReference>
<dbReference type="CDD" id="cd10439">
    <property type="entry name" value="GIY-YIG_COG3410"/>
    <property type="match status" value="1"/>
</dbReference>
<sequence length="585" mass="65560">MTSHVGEALGMTSFRIEEVTFRAAEVSAWSRLEPRFRNWPVVYTLSDGRDIYVGESLNAAGRFKQHLESPGRRHLRAARVVVDDTFNKSVCLDLESYLIRLFAGDGKYQVLNGNHGITNADYFGRDAYRTTFGEIFEALRDRGAFTRPIQEIENSDLFKLSPFKALTQEQAIAVEDILSGLFDDLESGAGSRIVISGSPGTGKTVVAIFLMKLLSDIQHADPAAPPETDALLAEFFVPGYPELLRNFRVGLVVPQQSLRTSIKGVFKKTPGLRPAQVLSPFEVGNSPHPFDLLVVDETHRLNQRAAQAAGPLNTMFAAINRRLFGSDDPTRTQLDWINVQSKHQIYLLDGAQAIRPADLPLAATTRLREDAAMDRRLYRLTSQMRVRAGDDYVAYIRGLLDGSVTEPKSFGDYDLRFFDDFSEMRRAIFARDAEVGLSRVLAGFAWKYASKKDRSAVDIRLGGLDLQWNGTDVDWVSSPGSLQQVGSIHTIQGYDLNYAGVVVGRDLRFDQQQRRVVFDRSQYFDPRGTTNNKLLGITYSDDDILALVRNIYAVLLTRGMSGTYVYVCDEALRSHLRPFFSSPRR</sequence>
<dbReference type="InterPro" id="IPR000305">
    <property type="entry name" value="GIY-YIG_endonuc"/>
</dbReference>
<name>A0ABU3PUU6_9ACTN</name>
<dbReference type="InterPro" id="IPR003593">
    <property type="entry name" value="AAA+_ATPase"/>
</dbReference>
<keyword evidence="2" id="KW-0547">Nucleotide-binding</keyword>
<dbReference type="InterPro" id="IPR027417">
    <property type="entry name" value="P-loop_NTPase"/>
</dbReference>
<dbReference type="InterPro" id="IPR018647">
    <property type="entry name" value="SLFN_3-like_DNA/RNA_helicase"/>
</dbReference>
<evidence type="ECO:0000313" key="2">
    <source>
        <dbReference type="EMBL" id="MDT9592991.1"/>
    </source>
</evidence>
<evidence type="ECO:0000313" key="3">
    <source>
        <dbReference type="Proteomes" id="UP001268542"/>
    </source>
</evidence>
<gene>
    <name evidence="2" type="ORF">RDV89_07925</name>
</gene>
<dbReference type="EMBL" id="JAVYII010000003">
    <property type="protein sequence ID" value="MDT9592991.1"/>
    <property type="molecule type" value="Genomic_DNA"/>
</dbReference>
<dbReference type="SUPFAM" id="SSF52540">
    <property type="entry name" value="P-loop containing nucleoside triphosphate hydrolases"/>
    <property type="match status" value="1"/>
</dbReference>
<dbReference type="Proteomes" id="UP001268542">
    <property type="component" value="Unassembled WGS sequence"/>
</dbReference>
<dbReference type="RefSeq" id="WP_315732419.1">
    <property type="nucleotide sequence ID" value="NZ_JAVYII010000003.1"/>
</dbReference>
<dbReference type="Gene3D" id="3.40.50.300">
    <property type="entry name" value="P-loop containing nucleotide triphosphate hydrolases"/>
    <property type="match status" value="1"/>
</dbReference>
<keyword evidence="3" id="KW-1185">Reference proteome</keyword>
<dbReference type="GO" id="GO:0004386">
    <property type="term" value="F:helicase activity"/>
    <property type="evidence" value="ECO:0007669"/>
    <property type="project" value="UniProtKB-KW"/>
</dbReference>
<protein>
    <submittedName>
        <fullName evidence="2">DNA/RNA helicase domain-containing protein</fullName>
    </submittedName>
</protein>
<accession>A0ABU3PUU6</accession>
<reference evidence="2 3" key="1">
    <citation type="submission" date="2023-08" db="EMBL/GenBank/DDBJ databases">
        <title>Nocardioides seae sp. nov., a bacterium isolated from a soil.</title>
        <authorList>
            <person name="Wang X."/>
        </authorList>
    </citation>
    <scope>NUCLEOTIDE SEQUENCE [LARGE SCALE GENOMIC DNA]</scope>
    <source>
        <strain evidence="2 3">YZH12</strain>
    </source>
</reference>
<keyword evidence="2" id="KW-0347">Helicase</keyword>
<comment type="caution">
    <text evidence="2">The sequence shown here is derived from an EMBL/GenBank/DDBJ whole genome shotgun (WGS) entry which is preliminary data.</text>
</comment>
<evidence type="ECO:0000259" key="1">
    <source>
        <dbReference type="PROSITE" id="PS50164"/>
    </source>
</evidence>